<dbReference type="Proteomes" id="UP001519288">
    <property type="component" value="Unassembled WGS sequence"/>
</dbReference>
<keyword evidence="6" id="KW-1185">Reference proteome</keyword>
<proteinExistence type="predicted"/>
<feature type="transmembrane region" description="Helical" evidence="2">
    <location>
        <begin position="63"/>
        <end position="78"/>
    </location>
</feature>
<dbReference type="Pfam" id="PF09922">
    <property type="entry name" value="LiaF-like_C"/>
    <property type="match status" value="1"/>
</dbReference>
<keyword evidence="2" id="KW-1133">Transmembrane helix</keyword>
<dbReference type="InterPro" id="IPR024425">
    <property type="entry name" value="LiaF-like_C"/>
</dbReference>
<keyword evidence="2" id="KW-0812">Transmembrane</keyword>
<feature type="region of interest" description="Disordered" evidence="1">
    <location>
        <begin position="155"/>
        <end position="179"/>
    </location>
</feature>
<feature type="compositionally biased region" description="Low complexity" evidence="1">
    <location>
        <begin position="159"/>
        <end position="172"/>
    </location>
</feature>
<feature type="region of interest" description="Disordered" evidence="1">
    <location>
        <begin position="115"/>
        <end position="141"/>
    </location>
</feature>
<evidence type="ECO:0000313" key="5">
    <source>
        <dbReference type="EMBL" id="MBP2002187.1"/>
    </source>
</evidence>
<organism evidence="5 6">
    <name type="scientific">Paenibacillus shirakamiensis</name>
    <dbReference type="NCBI Taxonomy" id="1265935"/>
    <lineage>
        <taxon>Bacteria</taxon>
        <taxon>Bacillati</taxon>
        <taxon>Bacillota</taxon>
        <taxon>Bacilli</taxon>
        <taxon>Bacillales</taxon>
        <taxon>Paenibacillaceae</taxon>
        <taxon>Paenibacillus</taxon>
    </lineage>
</organism>
<feature type="domain" description="LiaF transmembrane" evidence="4">
    <location>
        <begin position="11"/>
        <end position="113"/>
    </location>
</feature>
<evidence type="ECO:0000259" key="3">
    <source>
        <dbReference type="Pfam" id="PF09922"/>
    </source>
</evidence>
<comment type="caution">
    <text evidence="5">The sequence shown here is derived from an EMBL/GenBank/DDBJ whole genome shotgun (WGS) entry which is preliminary data.</text>
</comment>
<evidence type="ECO:0000256" key="2">
    <source>
        <dbReference type="SAM" id="Phobius"/>
    </source>
</evidence>
<name>A0ABS4JKF5_9BACL</name>
<evidence type="ECO:0000256" key="1">
    <source>
        <dbReference type="SAM" id="MobiDB-lite"/>
    </source>
</evidence>
<protein>
    <submittedName>
        <fullName evidence="5">Lia operon protein LiaF</fullName>
    </submittedName>
</protein>
<reference evidence="5 6" key="1">
    <citation type="submission" date="2021-03" db="EMBL/GenBank/DDBJ databases">
        <title>Genomic Encyclopedia of Type Strains, Phase IV (KMG-IV): sequencing the most valuable type-strain genomes for metagenomic binning, comparative biology and taxonomic classification.</title>
        <authorList>
            <person name="Goeker M."/>
        </authorList>
    </citation>
    <scope>NUCLEOTIDE SEQUENCE [LARGE SCALE GENOMIC DNA]</scope>
    <source>
        <strain evidence="5 6">DSM 26806</strain>
    </source>
</reference>
<feature type="domain" description="Cell wall-active antibiotics response LiaF-like C-terminal" evidence="3">
    <location>
        <begin position="197"/>
        <end position="311"/>
    </location>
</feature>
<accession>A0ABS4JKF5</accession>
<dbReference type="InterPro" id="IPR054331">
    <property type="entry name" value="LiaF_TM"/>
</dbReference>
<dbReference type="NCBIfam" id="NF040535">
    <property type="entry name" value="LiaF_C_term"/>
    <property type="match status" value="1"/>
</dbReference>
<feature type="transmembrane region" description="Helical" evidence="2">
    <location>
        <begin position="90"/>
        <end position="108"/>
    </location>
</feature>
<dbReference type="RefSeq" id="WP_209864785.1">
    <property type="nucleotide sequence ID" value="NZ_JAGGLD010000006.1"/>
</dbReference>
<dbReference type="EMBL" id="JAGGLD010000006">
    <property type="protein sequence ID" value="MBP2002187.1"/>
    <property type="molecule type" value="Genomic_DNA"/>
</dbReference>
<keyword evidence="2" id="KW-0472">Membrane</keyword>
<sequence>MNNNFNKRYVGGFVLIGLGVLFLLNQLGYASVSIGELIRTYWPVFLILAGGSQLGGKYGSSSFGGLVLIVLGFYFLGRNLDFIDVNPSEFFRFFGPAALIVGGLYVLFKPRRTRRRHQARRKERNIQPPTPPHPPQHMFHPEMTSSLDEAFSHLESRQQEPIQQEPIQQEPQTSTYSSANRQHATFDHQDMANTAGFIGDVHLGKDYFQLKPSNISHFIGDTIIDLTKAQIPYGETVIHVSAFIGDVKVFMPEDMDIGITVSSNSFVGDMKILNDKQGGFLSKVQSSTPNYNEAGRKVKLVVSIFIGDVRVNMVG</sequence>
<dbReference type="Pfam" id="PF22570">
    <property type="entry name" value="LiaF-TM"/>
    <property type="match status" value="1"/>
</dbReference>
<evidence type="ECO:0000313" key="6">
    <source>
        <dbReference type="Proteomes" id="UP001519288"/>
    </source>
</evidence>
<evidence type="ECO:0000259" key="4">
    <source>
        <dbReference type="Pfam" id="PF22570"/>
    </source>
</evidence>
<dbReference type="InterPro" id="IPR047793">
    <property type="entry name" value="LiaF_C"/>
</dbReference>
<gene>
    <name evidence="5" type="ORF">J2Z69_003244</name>
</gene>